<dbReference type="EMBL" id="ODYU01012473">
    <property type="protein sequence ID" value="SOQ58801.1"/>
    <property type="molecule type" value="Genomic_DNA"/>
</dbReference>
<gene>
    <name evidence="1" type="ORF">SFRICE_027152</name>
</gene>
<proteinExistence type="predicted"/>
<sequence>MDSIEQSDVVGIPLIVGYQHLNIKHTLLRYYIRYGRRIATYMEGSYPGLGASLKRAGLMCADKGRPGERLARSIDKRSAARVRLLDGSPLHT</sequence>
<evidence type="ECO:0000313" key="1">
    <source>
        <dbReference type="EMBL" id="SOQ58801.1"/>
    </source>
</evidence>
<organism evidence="1">
    <name type="scientific">Spodoptera frugiperda</name>
    <name type="common">Fall armyworm</name>
    <dbReference type="NCBI Taxonomy" id="7108"/>
    <lineage>
        <taxon>Eukaryota</taxon>
        <taxon>Metazoa</taxon>
        <taxon>Ecdysozoa</taxon>
        <taxon>Arthropoda</taxon>
        <taxon>Hexapoda</taxon>
        <taxon>Insecta</taxon>
        <taxon>Pterygota</taxon>
        <taxon>Neoptera</taxon>
        <taxon>Endopterygota</taxon>
        <taxon>Lepidoptera</taxon>
        <taxon>Glossata</taxon>
        <taxon>Ditrysia</taxon>
        <taxon>Noctuoidea</taxon>
        <taxon>Noctuidae</taxon>
        <taxon>Amphipyrinae</taxon>
        <taxon>Spodoptera</taxon>
    </lineage>
</organism>
<accession>A0A2H1X0G5</accession>
<dbReference type="AlphaFoldDB" id="A0A2H1X0G5"/>
<name>A0A2H1X0G5_SPOFR</name>
<protein>
    <submittedName>
        <fullName evidence="1">SFRICE_027152</fullName>
    </submittedName>
</protein>
<reference evidence="1" key="1">
    <citation type="submission" date="2016-07" db="EMBL/GenBank/DDBJ databases">
        <authorList>
            <person name="Bretaudeau A."/>
        </authorList>
    </citation>
    <scope>NUCLEOTIDE SEQUENCE</scope>
    <source>
        <strain evidence="1">Rice</strain>
        <tissue evidence="1">Whole body</tissue>
    </source>
</reference>